<dbReference type="Gene3D" id="3.40.50.150">
    <property type="entry name" value="Vaccinia Virus protein VP39"/>
    <property type="match status" value="1"/>
</dbReference>
<dbReference type="InterPro" id="IPR029063">
    <property type="entry name" value="SAM-dependent_MTases_sf"/>
</dbReference>
<protein>
    <submittedName>
        <fullName evidence="5">16S rRNA (Cytosine(1402)-N(4))-methyltransferase</fullName>
        <ecNumber evidence="5">2.1.1.199</ecNumber>
    </submittedName>
</protein>
<dbReference type="PANTHER" id="PTHR11265">
    <property type="entry name" value="S-ADENOSYL-METHYLTRANSFERASE MRAW"/>
    <property type="match status" value="1"/>
</dbReference>
<name>A0A3B1BIA6_9ZZZZ</name>
<proteinExistence type="inferred from homology"/>
<dbReference type="Gene3D" id="1.10.150.170">
    <property type="entry name" value="Putative methyltransferase TM0872, insert domain"/>
    <property type="match status" value="1"/>
</dbReference>
<comment type="similarity">
    <text evidence="1">Belongs to the methyltransferase superfamily. RsmH family.</text>
</comment>
<dbReference type="EMBL" id="UOGA01000114">
    <property type="protein sequence ID" value="VAX18076.1"/>
    <property type="molecule type" value="Genomic_DNA"/>
</dbReference>
<sequence>MEIYAYGEKERNLKHVPVLLDEVLRFIDQPGVETVVDATVGGGGHAEALLERMKSLKTLIGLDRDQEAVERARQRLKPFGRRVIVEKGNFADIDKALDRMKIDKVNAIIMDLGVSSFHFDLPDRGFSFRLKGPLDMRMDLSQKLTAWDLVNKSTQSDLAAIFKKFGEERRAKRIANAIVRERSVKPIDDTLALARIVEKVSPRKSGKSVHPATKVFQALRIAVNDELGQLEEALDKAVGRLAEGGRIAVISFHSLEDRIVKQSFVDMTSRCICPKELPACVCGWPGKVRLVTKKPVTPGKDEIKRNPRSRSAKLRVAERLAA</sequence>
<evidence type="ECO:0000256" key="2">
    <source>
        <dbReference type="ARBA" id="ARBA00022603"/>
    </source>
</evidence>
<keyword evidence="2 5" id="KW-0489">Methyltransferase</keyword>
<evidence type="ECO:0000256" key="1">
    <source>
        <dbReference type="ARBA" id="ARBA00010396"/>
    </source>
</evidence>
<dbReference type="SUPFAM" id="SSF81799">
    <property type="entry name" value="Putative methyltransferase TM0872, insert domain"/>
    <property type="match status" value="1"/>
</dbReference>
<dbReference type="AlphaFoldDB" id="A0A3B1BIA6"/>
<keyword evidence="4" id="KW-0949">S-adenosyl-L-methionine</keyword>
<dbReference type="InterPro" id="IPR002903">
    <property type="entry name" value="RsmH"/>
</dbReference>
<dbReference type="PIRSF" id="PIRSF004486">
    <property type="entry name" value="MraW"/>
    <property type="match status" value="1"/>
</dbReference>
<evidence type="ECO:0000313" key="5">
    <source>
        <dbReference type="EMBL" id="VAX18076.1"/>
    </source>
</evidence>
<dbReference type="GO" id="GO:0070475">
    <property type="term" value="P:rRNA base methylation"/>
    <property type="evidence" value="ECO:0007669"/>
    <property type="project" value="TreeGrafter"/>
</dbReference>
<evidence type="ECO:0000256" key="3">
    <source>
        <dbReference type="ARBA" id="ARBA00022679"/>
    </source>
</evidence>
<accession>A0A3B1BIA6</accession>
<keyword evidence="3 5" id="KW-0808">Transferase</keyword>
<dbReference type="NCBIfam" id="TIGR00006">
    <property type="entry name" value="16S rRNA (cytosine(1402)-N(4))-methyltransferase RsmH"/>
    <property type="match status" value="1"/>
</dbReference>
<dbReference type="Pfam" id="PF01795">
    <property type="entry name" value="Methyltransf_5"/>
    <property type="match status" value="1"/>
</dbReference>
<organism evidence="5">
    <name type="scientific">hydrothermal vent metagenome</name>
    <dbReference type="NCBI Taxonomy" id="652676"/>
    <lineage>
        <taxon>unclassified sequences</taxon>
        <taxon>metagenomes</taxon>
        <taxon>ecological metagenomes</taxon>
    </lineage>
</organism>
<dbReference type="PANTHER" id="PTHR11265:SF0">
    <property type="entry name" value="12S RRNA N4-METHYLCYTIDINE METHYLTRANSFERASE"/>
    <property type="match status" value="1"/>
</dbReference>
<reference evidence="5" key="1">
    <citation type="submission" date="2018-06" db="EMBL/GenBank/DDBJ databases">
        <authorList>
            <person name="Zhirakovskaya E."/>
        </authorList>
    </citation>
    <scope>NUCLEOTIDE SEQUENCE</scope>
</reference>
<dbReference type="GO" id="GO:0005737">
    <property type="term" value="C:cytoplasm"/>
    <property type="evidence" value="ECO:0007669"/>
    <property type="project" value="TreeGrafter"/>
</dbReference>
<gene>
    <name evidence="5" type="ORF">MNBD_NITROSPINAE04-1420</name>
</gene>
<dbReference type="GO" id="GO:0071424">
    <property type="term" value="F:rRNA (cytosine-N4-)-methyltransferase activity"/>
    <property type="evidence" value="ECO:0007669"/>
    <property type="project" value="TreeGrafter"/>
</dbReference>
<dbReference type="CDD" id="cd02440">
    <property type="entry name" value="AdoMet_MTases"/>
    <property type="match status" value="1"/>
</dbReference>
<dbReference type="InterPro" id="IPR023397">
    <property type="entry name" value="SAM-dep_MeTrfase_MraW_recog"/>
</dbReference>
<dbReference type="EC" id="2.1.1.199" evidence="5"/>
<evidence type="ECO:0000256" key="4">
    <source>
        <dbReference type="ARBA" id="ARBA00022691"/>
    </source>
</evidence>
<dbReference type="SUPFAM" id="SSF53335">
    <property type="entry name" value="S-adenosyl-L-methionine-dependent methyltransferases"/>
    <property type="match status" value="1"/>
</dbReference>
<dbReference type="HAMAP" id="MF_01007">
    <property type="entry name" value="16SrRNA_methyltr_H"/>
    <property type="match status" value="1"/>
</dbReference>